<feature type="domain" description="ELMO" evidence="3">
    <location>
        <begin position="733"/>
        <end position="890"/>
    </location>
</feature>
<feature type="compositionally biased region" description="Acidic residues" evidence="1">
    <location>
        <begin position="603"/>
        <end position="613"/>
    </location>
</feature>
<evidence type="ECO:0000259" key="3">
    <source>
        <dbReference type="PROSITE" id="PS51335"/>
    </source>
</evidence>
<feature type="compositionally biased region" description="Acidic residues" evidence="1">
    <location>
        <begin position="158"/>
        <end position="169"/>
    </location>
</feature>
<dbReference type="EMBL" id="KI687196">
    <property type="protein sequence ID" value="ETK82487.1"/>
    <property type="molecule type" value="Genomic_DNA"/>
</dbReference>
<feature type="region of interest" description="Disordered" evidence="1">
    <location>
        <begin position="502"/>
        <end position="637"/>
    </location>
</feature>
<feature type="chain" id="PRO_5004816163" description="ELMO domain-containing protein" evidence="2">
    <location>
        <begin position="21"/>
        <end position="938"/>
    </location>
</feature>
<feature type="compositionally biased region" description="Basic and acidic residues" evidence="1">
    <location>
        <begin position="102"/>
        <end position="126"/>
    </location>
</feature>
<dbReference type="PANTHER" id="PTHR12771:SF2">
    <property type="entry name" value="ELMO DOMAIN-CONTAINING PROTEIN 3"/>
    <property type="match status" value="1"/>
</dbReference>
<accession>W2GHM1</accession>
<evidence type="ECO:0000313" key="4">
    <source>
        <dbReference type="EMBL" id="ETK82487.1"/>
    </source>
</evidence>
<feature type="region of interest" description="Disordered" evidence="1">
    <location>
        <begin position="76"/>
        <end position="141"/>
    </location>
</feature>
<feature type="compositionally biased region" description="Basic and acidic residues" evidence="1">
    <location>
        <begin position="335"/>
        <end position="349"/>
    </location>
</feature>
<feature type="compositionally biased region" description="Polar residues" evidence="1">
    <location>
        <begin position="456"/>
        <end position="468"/>
    </location>
</feature>
<protein>
    <recommendedName>
        <fullName evidence="3">ELMO domain-containing protein</fullName>
    </recommendedName>
</protein>
<feature type="region of interest" description="Disordered" evidence="1">
    <location>
        <begin position="153"/>
        <end position="323"/>
    </location>
</feature>
<feature type="region of interest" description="Disordered" evidence="1">
    <location>
        <begin position="415"/>
        <end position="490"/>
    </location>
</feature>
<gene>
    <name evidence="4" type="ORF">L915_12148</name>
</gene>
<feature type="compositionally biased region" description="Basic and acidic residues" evidence="1">
    <location>
        <begin position="541"/>
        <end position="550"/>
    </location>
</feature>
<feature type="region of interest" description="Disordered" evidence="1">
    <location>
        <begin position="901"/>
        <end position="920"/>
    </location>
</feature>
<feature type="region of interest" description="Disordered" evidence="1">
    <location>
        <begin position="330"/>
        <end position="349"/>
    </location>
</feature>
<dbReference type="AlphaFoldDB" id="W2GHM1"/>
<dbReference type="InterPro" id="IPR050868">
    <property type="entry name" value="ELMO_domain-containing"/>
</dbReference>
<feature type="compositionally biased region" description="Basic and acidic residues" evidence="1">
    <location>
        <begin position="502"/>
        <end position="532"/>
    </location>
</feature>
<dbReference type="PANTHER" id="PTHR12771">
    <property type="entry name" value="ENGULFMENT AND CELL MOTILITY"/>
    <property type="match status" value="1"/>
</dbReference>
<feature type="compositionally biased region" description="Acidic residues" evidence="1">
    <location>
        <begin position="314"/>
        <end position="323"/>
    </location>
</feature>
<feature type="signal peptide" evidence="2">
    <location>
        <begin position="1"/>
        <end position="20"/>
    </location>
</feature>
<evidence type="ECO:0000256" key="1">
    <source>
        <dbReference type="SAM" id="MobiDB-lite"/>
    </source>
</evidence>
<feature type="compositionally biased region" description="Basic and acidic residues" evidence="1">
    <location>
        <begin position="614"/>
        <end position="632"/>
    </location>
</feature>
<feature type="compositionally biased region" description="Acidic residues" evidence="1">
    <location>
        <begin position="76"/>
        <end position="89"/>
    </location>
</feature>
<feature type="compositionally biased region" description="Polar residues" evidence="1">
    <location>
        <begin position="178"/>
        <end position="193"/>
    </location>
</feature>
<proteinExistence type="predicted"/>
<keyword evidence="2" id="KW-0732">Signal</keyword>
<reference evidence="4" key="1">
    <citation type="submission" date="2013-11" db="EMBL/GenBank/DDBJ databases">
        <title>The Genome Sequence of Phytophthora parasitica CJ02B3.</title>
        <authorList>
            <consortium name="The Broad Institute Genomics Platform"/>
            <person name="Russ C."/>
            <person name="Tyler B."/>
            <person name="Panabieres F."/>
            <person name="Shan W."/>
            <person name="Tripathy S."/>
            <person name="Grunwald N."/>
            <person name="Machado M."/>
            <person name="Johnson C.S."/>
            <person name="Arredondo F."/>
            <person name="Hong C."/>
            <person name="Coffey M."/>
            <person name="Young S.K."/>
            <person name="Zeng Q."/>
            <person name="Gargeya S."/>
            <person name="Fitzgerald M."/>
            <person name="Abouelleil A."/>
            <person name="Alvarado L."/>
            <person name="Chapman S.B."/>
            <person name="Gainer-Dewar J."/>
            <person name="Goldberg J."/>
            <person name="Griggs A."/>
            <person name="Gujja S."/>
            <person name="Hansen M."/>
            <person name="Howarth C."/>
            <person name="Imamovic A."/>
            <person name="Ireland A."/>
            <person name="Larimer J."/>
            <person name="McCowan C."/>
            <person name="Murphy C."/>
            <person name="Pearson M."/>
            <person name="Poon T.W."/>
            <person name="Priest M."/>
            <person name="Roberts A."/>
            <person name="Saif S."/>
            <person name="Shea T."/>
            <person name="Sykes S."/>
            <person name="Wortman J."/>
            <person name="Nusbaum C."/>
            <person name="Birren B."/>
        </authorList>
    </citation>
    <scope>NUCLEOTIDE SEQUENCE [LARGE SCALE GENOMIC DNA]</scope>
    <source>
        <strain evidence="4">CJ02B3</strain>
    </source>
</reference>
<feature type="compositionally biased region" description="Acidic residues" evidence="1">
    <location>
        <begin position="212"/>
        <end position="223"/>
    </location>
</feature>
<dbReference type="VEuPathDB" id="FungiDB:PPTG_14016"/>
<sequence>MLMSWMVGMVAFSYVEVVSWSFVALVDLLHDVEGETENFEDAEAFFDTNIDQDRGEVEDMSTDNILSQLDAVTTLDEDDEQDDNTDEFQDSTSTPSSPKLYGPDENKNLGEKRFTDEDENAGKEENEPVSQESAAMEQISPLSSEVVVQAVLDLATNADDENLKEEEEQPKEINENKTVTSTQEQLSPSQGITQDEGVSGGQDSPVEVETKNDEDDPEVDESIDAVVVSTPCIESEQNEAIDTEGESLEMPSPPVQEETNEASSVVLPPPAPTDVPAIVGSMNPVEDDDDSDDSQGEEEGETSPLRPPLGLNISDDDDEDVLEVDAAVVGSLQIEENKQKSKKESRLDTDNALLKALPNSKADDSSEIDLSFSEEVRVAHVTTLEPSSLFSDIHRIAGGSNANKLSPDVTFGISYQSLRKQQNEPHTNENDNNYSLPSGPAFPDEREFENEMELTTDVSFSVATTGKSPSKAADSADDDEFSFDVNAGNKSSVLTEDELKARKESLEKNKRKEEEEMLKELKRVTDEEKKLIESSSADSTPSEKTDKDDALSLTELHSIYKRGLGDQEVLMDDEEKQTKVETETSRSSVMGRIFGPTQKLTETIEEEDNDGEADNEKNNENVNVEDTKQDEKSDVDESAEWREIKLVQHRQSNEISESVNAGISPETALISYTEAAKYYAETPDVMQHRDIIVAEDFPRGSCMKCFSRPRLTFPGAIEERDRVFCIAATAFDAHNEIVVGILQTIYKKVTKSTRDVLLIGRHWEDIGFQGSDPSTDLRGCGVLSLLQILYLVETFPDLAHRFHALSQHPTRHFPFACVLINITLQCVVALRSGALYPECNKQSSVLAGMNRMYVALASQLHDAIQSRPDEIPLILKDILDRGRSNPIKVIGEAFDGDSLRPSRPVAAISPSKSKTSDRKEDLNLEFTEIGMQAVDEAE</sequence>
<dbReference type="Proteomes" id="UP000053236">
    <property type="component" value="Unassembled WGS sequence"/>
</dbReference>
<dbReference type="Pfam" id="PF04727">
    <property type="entry name" value="ELMO_CED12"/>
    <property type="match status" value="1"/>
</dbReference>
<dbReference type="PROSITE" id="PS51335">
    <property type="entry name" value="ELMO"/>
    <property type="match status" value="1"/>
</dbReference>
<organism evidence="4">
    <name type="scientific">Phytophthora nicotianae</name>
    <name type="common">Potato buckeye rot agent</name>
    <name type="synonym">Phytophthora parasitica</name>
    <dbReference type="NCBI Taxonomy" id="4792"/>
    <lineage>
        <taxon>Eukaryota</taxon>
        <taxon>Sar</taxon>
        <taxon>Stramenopiles</taxon>
        <taxon>Oomycota</taxon>
        <taxon>Peronosporomycetes</taxon>
        <taxon>Peronosporales</taxon>
        <taxon>Peronosporaceae</taxon>
        <taxon>Phytophthora</taxon>
    </lineage>
</organism>
<feature type="compositionally biased region" description="Acidic residues" evidence="1">
    <location>
        <begin position="285"/>
        <end position="301"/>
    </location>
</feature>
<evidence type="ECO:0000256" key="2">
    <source>
        <dbReference type="SAM" id="SignalP"/>
    </source>
</evidence>
<feature type="compositionally biased region" description="Acidic residues" evidence="1">
    <location>
        <begin position="236"/>
        <end position="247"/>
    </location>
</feature>
<dbReference type="InterPro" id="IPR006816">
    <property type="entry name" value="ELMO_dom"/>
</dbReference>
<name>W2GHM1_PHYNI</name>